<dbReference type="PANTHER" id="PTHR47862">
    <property type="entry name" value="PEPTIDYL-PROLYL CIS-TRANS ISOMERASE FKBP18, CHLOROPLASTIC"/>
    <property type="match status" value="1"/>
</dbReference>
<comment type="caution">
    <text evidence="3">The sequence shown here is derived from an EMBL/GenBank/DDBJ whole genome shotgun (WGS) entry which is preliminary data.</text>
</comment>
<dbReference type="InterPro" id="IPR046357">
    <property type="entry name" value="PPIase_dom_sf"/>
</dbReference>
<proteinExistence type="predicted"/>
<dbReference type="PANTHER" id="PTHR47862:SF2">
    <property type="entry name" value="PEPTIDYLPROLYL ISOMERASE"/>
    <property type="match status" value="1"/>
</dbReference>
<dbReference type="OrthoDB" id="1902587at2759"/>
<evidence type="ECO:0000313" key="3">
    <source>
        <dbReference type="EMBL" id="KAJ8421924.1"/>
    </source>
</evidence>
<sequence>MELTLFSLHPPTFVIKSCPHPSYRRINTRRNIPAFRCCSLFSSVEDAAKSTTLPLSNEGRRALISCLLFAAAGLCISDVAGAVSTSRRALRGAKIPESDFTTLPNGLNFVSPVTQVSMFVFSRYYDLKVGSGPIAIKRSRVAPYGFDVGESERGRVLKGLDLGVQGMRVGGQRLLIVPPELAYGEKGVQEIPPNATIEVT</sequence>
<dbReference type="AlphaFoldDB" id="A0A9Q1JGV6"/>
<dbReference type="GO" id="GO:0009543">
    <property type="term" value="C:chloroplast thylakoid lumen"/>
    <property type="evidence" value="ECO:0007669"/>
    <property type="project" value="TreeGrafter"/>
</dbReference>
<evidence type="ECO:0000256" key="1">
    <source>
        <dbReference type="PROSITE-ProRule" id="PRU00277"/>
    </source>
</evidence>
<dbReference type="Proteomes" id="UP001153076">
    <property type="component" value="Unassembled WGS sequence"/>
</dbReference>
<dbReference type="EC" id="5.2.1.8" evidence="1"/>
<keyword evidence="1" id="KW-0413">Isomerase</keyword>
<gene>
    <name evidence="3" type="ORF">Cgig2_025979</name>
</gene>
<keyword evidence="1" id="KW-0697">Rotamase</keyword>
<evidence type="ECO:0000259" key="2">
    <source>
        <dbReference type="PROSITE" id="PS50059"/>
    </source>
</evidence>
<reference evidence="3" key="1">
    <citation type="submission" date="2022-04" db="EMBL/GenBank/DDBJ databases">
        <title>Carnegiea gigantea Genome sequencing and assembly v2.</title>
        <authorList>
            <person name="Copetti D."/>
            <person name="Sanderson M.J."/>
            <person name="Burquez A."/>
            <person name="Wojciechowski M.F."/>
        </authorList>
    </citation>
    <scope>NUCLEOTIDE SEQUENCE</scope>
    <source>
        <strain evidence="3">SGP5-SGP5p</strain>
        <tissue evidence="3">Aerial part</tissue>
    </source>
</reference>
<dbReference type="EMBL" id="JAKOGI010002474">
    <property type="protein sequence ID" value="KAJ8421924.1"/>
    <property type="molecule type" value="Genomic_DNA"/>
</dbReference>
<feature type="domain" description="PPIase FKBP-type" evidence="2">
    <location>
        <begin position="137"/>
        <end position="200"/>
    </location>
</feature>
<dbReference type="SUPFAM" id="SSF54534">
    <property type="entry name" value="FKBP-like"/>
    <property type="match status" value="1"/>
</dbReference>
<dbReference type="PROSITE" id="PS50059">
    <property type="entry name" value="FKBP_PPIASE"/>
    <property type="match status" value="1"/>
</dbReference>
<accession>A0A9Q1JGV6</accession>
<dbReference type="InterPro" id="IPR001179">
    <property type="entry name" value="PPIase_FKBP_dom"/>
</dbReference>
<name>A0A9Q1JGV6_9CARY</name>
<keyword evidence="4" id="KW-1185">Reference proteome</keyword>
<dbReference type="InterPro" id="IPR044180">
    <property type="entry name" value="FKBP18-like"/>
</dbReference>
<dbReference type="Gene3D" id="3.10.50.40">
    <property type="match status" value="1"/>
</dbReference>
<comment type="catalytic activity">
    <reaction evidence="1">
        <text>[protein]-peptidylproline (omega=180) = [protein]-peptidylproline (omega=0)</text>
        <dbReference type="Rhea" id="RHEA:16237"/>
        <dbReference type="Rhea" id="RHEA-COMP:10747"/>
        <dbReference type="Rhea" id="RHEA-COMP:10748"/>
        <dbReference type="ChEBI" id="CHEBI:83833"/>
        <dbReference type="ChEBI" id="CHEBI:83834"/>
        <dbReference type="EC" id="5.2.1.8"/>
    </reaction>
</comment>
<organism evidence="3 4">
    <name type="scientific">Carnegiea gigantea</name>
    <dbReference type="NCBI Taxonomy" id="171969"/>
    <lineage>
        <taxon>Eukaryota</taxon>
        <taxon>Viridiplantae</taxon>
        <taxon>Streptophyta</taxon>
        <taxon>Embryophyta</taxon>
        <taxon>Tracheophyta</taxon>
        <taxon>Spermatophyta</taxon>
        <taxon>Magnoliopsida</taxon>
        <taxon>eudicotyledons</taxon>
        <taxon>Gunneridae</taxon>
        <taxon>Pentapetalae</taxon>
        <taxon>Caryophyllales</taxon>
        <taxon>Cactineae</taxon>
        <taxon>Cactaceae</taxon>
        <taxon>Cactoideae</taxon>
        <taxon>Echinocereeae</taxon>
        <taxon>Carnegiea</taxon>
    </lineage>
</organism>
<evidence type="ECO:0000313" key="4">
    <source>
        <dbReference type="Proteomes" id="UP001153076"/>
    </source>
</evidence>
<dbReference type="Pfam" id="PF00254">
    <property type="entry name" value="FKBP_C"/>
    <property type="match status" value="1"/>
</dbReference>
<protein>
    <recommendedName>
        <fullName evidence="1">peptidylprolyl isomerase</fullName>
        <ecNumber evidence="1">5.2.1.8</ecNumber>
    </recommendedName>
</protein>
<dbReference type="GO" id="GO:0003755">
    <property type="term" value="F:peptidyl-prolyl cis-trans isomerase activity"/>
    <property type="evidence" value="ECO:0007669"/>
    <property type="project" value="UniProtKB-KW"/>
</dbReference>